<dbReference type="RefSeq" id="WP_169160514.1">
    <property type="nucleotide sequence ID" value="NZ_JABBFW010000006.1"/>
</dbReference>
<dbReference type="Proteomes" id="UP000574067">
    <property type="component" value="Unassembled WGS sequence"/>
</dbReference>
<keyword evidence="1" id="KW-0808">Transferase</keyword>
<dbReference type="Gene3D" id="3.40.50.300">
    <property type="entry name" value="P-loop containing nucleotide triphosphate hydrolases"/>
    <property type="match status" value="1"/>
</dbReference>
<keyword evidence="2" id="KW-1185">Reference proteome</keyword>
<protein>
    <submittedName>
        <fullName evidence="1">HprK-related kinase A</fullName>
    </submittedName>
</protein>
<organism evidence="1 2">
    <name type="scientific">Azohydromonas caseinilytica</name>
    <dbReference type="NCBI Taxonomy" id="2728836"/>
    <lineage>
        <taxon>Bacteria</taxon>
        <taxon>Pseudomonadati</taxon>
        <taxon>Pseudomonadota</taxon>
        <taxon>Betaproteobacteria</taxon>
        <taxon>Burkholderiales</taxon>
        <taxon>Sphaerotilaceae</taxon>
        <taxon>Azohydromonas</taxon>
    </lineage>
</organism>
<reference evidence="1 2" key="1">
    <citation type="submission" date="2020-04" db="EMBL/GenBank/DDBJ databases">
        <title>Azohydromonas sp. isolated from soil.</title>
        <authorList>
            <person name="Dahal R.H."/>
        </authorList>
    </citation>
    <scope>NUCLEOTIDE SEQUENCE [LARGE SCALE GENOMIC DNA]</scope>
    <source>
        <strain evidence="1 2">G-1-1-14</strain>
    </source>
</reference>
<comment type="caution">
    <text evidence="1">The sequence shown here is derived from an EMBL/GenBank/DDBJ whole genome shotgun (WGS) entry which is preliminary data.</text>
</comment>
<dbReference type="InterPro" id="IPR027417">
    <property type="entry name" value="P-loop_NTPase"/>
</dbReference>
<accession>A0A848FBC8</accession>
<dbReference type="NCBIfam" id="TIGR04352">
    <property type="entry name" value="HprK_rel_A"/>
    <property type="match status" value="1"/>
</dbReference>
<evidence type="ECO:0000313" key="1">
    <source>
        <dbReference type="EMBL" id="NML15623.1"/>
    </source>
</evidence>
<dbReference type="AlphaFoldDB" id="A0A848FBC8"/>
<dbReference type="InterPro" id="IPR027600">
    <property type="entry name" value="HprK-rel_A"/>
</dbReference>
<dbReference type="SUPFAM" id="SSF53795">
    <property type="entry name" value="PEP carboxykinase-like"/>
    <property type="match status" value="1"/>
</dbReference>
<proteinExistence type="predicted"/>
<evidence type="ECO:0000313" key="2">
    <source>
        <dbReference type="Proteomes" id="UP000574067"/>
    </source>
</evidence>
<sequence>MRVDALDARALRRRLRGPGLRLRTGPVLNCIRSPLEAVARGIELHYAAHAVEDKAFADFHVSVERPAGPRRWWRPQVVFKLDGESPFTPLPGDQGFPILEWGLNWCITGLYHRFLTLHAAVLERGGRALVLPAPSGSGKSTLCAALALSGWRLLSDELALIDPATGLIHPLPRPVSLKNASIDVIRRFAPAARFGPPVHETSKGTVVHMAPPAEGVARAGEPARPGWIVLPRYAAGQPAQLQPLPKAQALMQLIENAFNYNVHGLAGFDALSELVDRSGCHRFSYARLEEAVAVFDALAAEARAA</sequence>
<dbReference type="EMBL" id="JABBFW010000006">
    <property type="protein sequence ID" value="NML15623.1"/>
    <property type="molecule type" value="Genomic_DNA"/>
</dbReference>
<dbReference type="GO" id="GO:0016301">
    <property type="term" value="F:kinase activity"/>
    <property type="evidence" value="ECO:0007669"/>
    <property type="project" value="UniProtKB-KW"/>
</dbReference>
<gene>
    <name evidence="1" type="ORF">HHL10_11650</name>
</gene>
<name>A0A848FBC8_9BURK</name>
<keyword evidence="1" id="KW-0418">Kinase</keyword>